<sequence length="293" mass="35390">RYKSIDERFQENTYQPLIIEDFEEKSRDDLKKKCSFIVERIDLLLKEVTENSRYDDFADMLQIFHQMQQDEEDLIANTKYNETWVAQLQEILEKETIALTGQIYEYMQEIGRIKDDIEDFTSEADMKTKYITQLKTTEQDMTDKHFSDKQNEMLQKIKTTEGNIMKEIRVHEETITYFNLVQKEIEDVLNSWKLRYTKTLNCLNKKIKVETDKVDSLIAEMKRMKELYAKRAEEINDYKVYKQQQEEKRLLKKKMDDAATKIQAWWRGTMVRKGFGKYRKKKDRKGKKNKNKK</sequence>
<evidence type="ECO:0000256" key="4">
    <source>
        <dbReference type="ARBA" id="ARBA00022490"/>
    </source>
</evidence>
<feature type="non-terminal residue" evidence="11">
    <location>
        <position position="1"/>
    </location>
</feature>
<dbReference type="InterPro" id="IPR000048">
    <property type="entry name" value="IQ_motif_EF-hand-BS"/>
</dbReference>
<dbReference type="Pfam" id="PF00612">
    <property type="entry name" value="IQ"/>
    <property type="match status" value="1"/>
</dbReference>
<keyword evidence="6" id="KW-0969">Cilium</keyword>
<keyword evidence="5" id="KW-0282">Flagellum</keyword>
<keyword evidence="8" id="KW-0966">Cell projection</keyword>
<evidence type="ECO:0000256" key="6">
    <source>
        <dbReference type="ARBA" id="ARBA00023069"/>
    </source>
</evidence>
<evidence type="ECO:0000256" key="7">
    <source>
        <dbReference type="ARBA" id="ARBA00023212"/>
    </source>
</evidence>
<dbReference type="CDD" id="cd23766">
    <property type="entry name" value="IQCG"/>
    <property type="match status" value="1"/>
</dbReference>
<evidence type="ECO:0000256" key="3">
    <source>
        <dbReference type="ARBA" id="ARBA00013738"/>
    </source>
</evidence>
<reference evidence="11 12" key="1">
    <citation type="submission" date="2019-01" db="EMBL/GenBank/DDBJ databases">
        <authorList>
            <person name="Sayadi A."/>
        </authorList>
    </citation>
    <scope>NUCLEOTIDE SEQUENCE [LARGE SCALE GENOMIC DNA]</scope>
</reference>
<keyword evidence="7" id="KW-0206">Cytoskeleton</keyword>
<dbReference type="GO" id="GO:0044782">
    <property type="term" value="P:cilium organization"/>
    <property type="evidence" value="ECO:0007669"/>
    <property type="project" value="TreeGrafter"/>
</dbReference>
<dbReference type="SMART" id="SM00015">
    <property type="entry name" value="IQ"/>
    <property type="match status" value="1"/>
</dbReference>
<comment type="similarity">
    <text evidence="2">Belongs to the DRC9 family.</text>
</comment>
<dbReference type="OrthoDB" id="10254713at2759"/>
<evidence type="ECO:0000256" key="2">
    <source>
        <dbReference type="ARBA" id="ARBA00008222"/>
    </source>
</evidence>
<keyword evidence="4" id="KW-0963">Cytoplasm</keyword>
<dbReference type="EMBL" id="CAACVG010011173">
    <property type="protein sequence ID" value="VEN57502.1"/>
    <property type="molecule type" value="Genomic_DNA"/>
</dbReference>
<comment type="subcellular location">
    <subcellularLocation>
        <location evidence="1">Cytoplasm</location>
        <location evidence="1">Cytoskeleton</location>
        <location evidence="1">Flagellum axoneme</location>
    </subcellularLocation>
</comment>
<evidence type="ECO:0000256" key="1">
    <source>
        <dbReference type="ARBA" id="ARBA00004611"/>
    </source>
</evidence>
<evidence type="ECO:0000256" key="9">
    <source>
        <dbReference type="ARBA" id="ARBA00032183"/>
    </source>
</evidence>
<evidence type="ECO:0000313" key="12">
    <source>
        <dbReference type="Proteomes" id="UP000410492"/>
    </source>
</evidence>
<name>A0A653DBC2_CALMS</name>
<proteinExistence type="inferred from homology"/>
<dbReference type="AlphaFoldDB" id="A0A653DBC2"/>
<keyword evidence="12" id="KW-1185">Reference proteome</keyword>
<dbReference type="PROSITE" id="PS50096">
    <property type="entry name" value="IQ"/>
    <property type="match status" value="1"/>
</dbReference>
<dbReference type="PANTHER" id="PTHR14871">
    <property type="entry name" value="DYNEIN REGULATORY COMPLEX PROTEIN 9"/>
    <property type="match status" value="1"/>
</dbReference>
<evidence type="ECO:0000256" key="8">
    <source>
        <dbReference type="ARBA" id="ARBA00023273"/>
    </source>
</evidence>
<evidence type="ECO:0000313" key="11">
    <source>
        <dbReference type="EMBL" id="VEN57502.1"/>
    </source>
</evidence>
<dbReference type="PANTHER" id="PTHR14871:SF1">
    <property type="entry name" value="DYNEIN REGULATORY COMPLEX PROTEIN 9"/>
    <property type="match status" value="1"/>
</dbReference>
<dbReference type="Gene3D" id="1.20.5.190">
    <property type="match status" value="1"/>
</dbReference>
<dbReference type="InterPro" id="IPR042618">
    <property type="entry name" value="IQCG"/>
</dbReference>
<accession>A0A653DBC2</accession>
<gene>
    <name evidence="11" type="ORF">CALMAC_LOCUS16110</name>
</gene>
<organism evidence="11 12">
    <name type="scientific">Callosobruchus maculatus</name>
    <name type="common">Southern cowpea weevil</name>
    <name type="synonym">Pulse bruchid</name>
    <dbReference type="NCBI Taxonomy" id="64391"/>
    <lineage>
        <taxon>Eukaryota</taxon>
        <taxon>Metazoa</taxon>
        <taxon>Ecdysozoa</taxon>
        <taxon>Arthropoda</taxon>
        <taxon>Hexapoda</taxon>
        <taxon>Insecta</taxon>
        <taxon>Pterygota</taxon>
        <taxon>Neoptera</taxon>
        <taxon>Endopterygota</taxon>
        <taxon>Coleoptera</taxon>
        <taxon>Polyphaga</taxon>
        <taxon>Cucujiformia</taxon>
        <taxon>Chrysomeloidea</taxon>
        <taxon>Chrysomelidae</taxon>
        <taxon>Bruchinae</taxon>
        <taxon>Bruchini</taxon>
        <taxon>Callosobruchus</taxon>
    </lineage>
</organism>
<protein>
    <recommendedName>
        <fullName evidence="3">Dynein regulatory complex protein 9</fullName>
    </recommendedName>
    <alternativeName>
        <fullName evidence="9">IQ domain-containing protein G</fullName>
    </alternativeName>
</protein>
<evidence type="ECO:0000256" key="5">
    <source>
        <dbReference type="ARBA" id="ARBA00022846"/>
    </source>
</evidence>
<dbReference type="GO" id="GO:0031514">
    <property type="term" value="C:motile cilium"/>
    <property type="evidence" value="ECO:0007669"/>
    <property type="project" value="TreeGrafter"/>
</dbReference>
<evidence type="ECO:0000256" key="10">
    <source>
        <dbReference type="SAM" id="Coils"/>
    </source>
</evidence>
<feature type="coiled-coil region" evidence="10">
    <location>
        <begin position="200"/>
        <end position="261"/>
    </location>
</feature>
<dbReference type="GO" id="GO:0005737">
    <property type="term" value="C:cytoplasm"/>
    <property type="evidence" value="ECO:0007669"/>
    <property type="project" value="TreeGrafter"/>
</dbReference>
<keyword evidence="10" id="KW-0175">Coiled coil</keyword>
<dbReference type="Proteomes" id="UP000410492">
    <property type="component" value="Unassembled WGS sequence"/>
</dbReference>